<dbReference type="PROSITE" id="PS00086">
    <property type="entry name" value="CYTOCHROME_P450"/>
    <property type="match status" value="1"/>
</dbReference>
<reference evidence="8 9" key="1">
    <citation type="submission" date="2024-01" db="EMBL/GenBank/DDBJ databases">
        <title>Complete genome of Cladobotryum mycophilum ATHUM6906.</title>
        <authorList>
            <person name="Christinaki A.C."/>
            <person name="Myridakis A.I."/>
            <person name="Kouvelis V.N."/>
        </authorList>
    </citation>
    <scope>NUCLEOTIDE SEQUENCE [LARGE SCALE GENOMIC DNA]</scope>
    <source>
        <strain evidence="8 9">ATHUM6906</strain>
    </source>
</reference>
<evidence type="ECO:0000256" key="7">
    <source>
        <dbReference type="RuleBase" id="RU000461"/>
    </source>
</evidence>
<evidence type="ECO:0000313" key="9">
    <source>
        <dbReference type="Proteomes" id="UP001338125"/>
    </source>
</evidence>
<keyword evidence="5 7" id="KW-0408">Iron</keyword>
<gene>
    <name evidence="8" type="ORF">PT974_03487</name>
</gene>
<proteinExistence type="inferred from homology"/>
<sequence length="533" mass="61260">MFLLEVSLAARYALYIWILWRVSIFTYRLTFHPLRKYPGPFLARLTNAYSWFFAIQKQLHINVYKNLQKYGPIYREAPNRLVFNTITAIKDIYSHPHIIKGESFRHSPWLQSSSLFYEAEKDKFQWKRKLFAQVLSSRSLRGFYPTMDAQINIYLRLLLRSSQKSEVVDMTVRCKQLATDIVGYLAFGYALNTQTEPTNRFIIRGMSKAIFTGFIAIVWPVFRAFFPISRWLRELGPHTARNAMMKMIRSRMEQPKDARPDFYSHAAGQFDADKENPLRSELWTEAYFFAQAGGTTVATAMSSVFFYLSRNADAYARLTAEIREAFSSGRDICNGPDLLGCKYLRAVLDESMRIAGPSMITLWRQPEESSTEPFIVDGHVIPPGIEVGINMYGISHNADYFPNPYAFKPERRLGPNDGGAPNSPEQDEIRAKMRAAQVYFGLGDRGCIGKDMAYMETSLVIARTLWYFDFVVAPGEAGKLGAGKEGSRDPWAKPDQFQLLDILIAEHDGPNLVFKARGEHWRELEMEEKRYQD</sequence>
<dbReference type="InterPro" id="IPR017972">
    <property type="entry name" value="Cyt_P450_CS"/>
</dbReference>
<dbReference type="SUPFAM" id="SSF48264">
    <property type="entry name" value="Cytochrome P450"/>
    <property type="match status" value="1"/>
</dbReference>
<dbReference type="InterPro" id="IPR002403">
    <property type="entry name" value="Cyt_P450_E_grp-IV"/>
</dbReference>
<dbReference type="PANTHER" id="PTHR24305">
    <property type="entry name" value="CYTOCHROME P450"/>
    <property type="match status" value="1"/>
</dbReference>
<dbReference type="Proteomes" id="UP001338125">
    <property type="component" value="Unassembled WGS sequence"/>
</dbReference>
<keyword evidence="6 7" id="KW-0503">Monooxygenase</keyword>
<evidence type="ECO:0000256" key="3">
    <source>
        <dbReference type="ARBA" id="ARBA00022617"/>
    </source>
</evidence>
<evidence type="ECO:0000313" key="8">
    <source>
        <dbReference type="EMBL" id="KAK5995094.1"/>
    </source>
</evidence>
<evidence type="ECO:0000256" key="5">
    <source>
        <dbReference type="ARBA" id="ARBA00023004"/>
    </source>
</evidence>
<comment type="cofactor">
    <cofactor evidence="1">
        <name>heme</name>
        <dbReference type="ChEBI" id="CHEBI:30413"/>
    </cofactor>
</comment>
<protein>
    <submittedName>
        <fullName evidence="8">Cytochrome P450 monooxygenase AKT7</fullName>
    </submittedName>
</protein>
<evidence type="ECO:0000256" key="2">
    <source>
        <dbReference type="ARBA" id="ARBA00010617"/>
    </source>
</evidence>
<dbReference type="Gene3D" id="1.10.630.10">
    <property type="entry name" value="Cytochrome P450"/>
    <property type="match status" value="1"/>
</dbReference>
<keyword evidence="9" id="KW-1185">Reference proteome</keyword>
<comment type="similarity">
    <text evidence="2 7">Belongs to the cytochrome P450 family.</text>
</comment>
<dbReference type="GO" id="GO:0004497">
    <property type="term" value="F:monooxygenase activity"/>
    <property type="evidence" value="ECO:0007669"/>
    <property type="project" value="UniProtKB-KW"/>
</dbReference>
<keyword evidence="3 7" id="KW-0349">Heme</keyword>
<comment type="caution">
    <text evidence="8">The sequence shown here is derived from an EMBL/GenBank/DDBJ whole genome shotgun (WGS) entry which is preliminary data.</text>
</comment>
<dbReference type="InterPro" id="IPR050121">
    <property type="entry name" value="Cytochrome_P450_monoxygenase"/>
</dbReference>
<keyword evidence="4 7" id="KW-0479">Metal-binding</keyword>
<accession>A0ABR0SSG0</accession>
<keyword evidence="7" id="KW-0560">Oxidoreductase</keyword>
<dbReference type="InterPro" id="IPR001128">
    <property type="entry name" value="Cyt_P450"/>
</dbReference>
<organism evidence="8 9">
    <name type="scientific">Cladobotryum mycophilum</name>
    <dbReference type="NCBI Taxonomy" id="491253"/>
    <lineage>
        <taxon>Eukaryota</taxon>
        <taxon>Fungi</taxon>
        <taxon>Dikarya</taxon>
        <taxon>Ascomycota</taxon>
        <taxon>Pezizomycotina</taxon>
        <taxon>Sordariomycetes</taxon>
        <taxon>Hypocreomycetidae</taxon>
        <taxon>Hypocreales</taxon>
        <taxon>Hypocreaceae</taxon>
        <taxon>Cladobotryum</taxon>
    </lineage>
</organism>
<dbReference type="PRINTS" id="PR00465">
    <property type="entry name" value="EP450IV"/>
</dbReference>
<evidence type="ECO:0000256" key="4">
    <source>
        <dbReference type="ARBA" id="ARBA00022723"/>
    </source>
</evidence>
<dbReference type="PRINTS" id="PR00385">
    <property type="entry name" value="P450"/>
</dbReference>
<evidence type="ECO:0000256" key="6">
    <source>
        <dbReference type="ARBA" id="ARBA00023033"/>
    </source>
</evidence>
<name>A0ABR0SSG0_9HYPO</name>
<evidence type="ECO:0000256" key="1">
    <source>
        <dbReference type="ARBA" id="ARBA00001971"/>
    </source>
</evidence>
<dbReference type="Pfam" id="PF00067">
    <property type="entry name" value="p450"/>
    <property type="match status" value="1"/>
</dbReference>
<dbReference type="InterPro" id="IPR036396">
    <property type="entry name" value="Cyt_P450_sf"/>
</dbReference>
<dbReference type="PANTHER" id="PTHR24305:SF226">
    <property type="entry name" value="CYTOCHROME P450 MONOOXYGENASE"/>
    <property type="match status" value="1"/>
</dbReference>
<dbReference type="EMBL" id="JAVFKD010000004">
    <property type="protein sequence ID" value="KAK5995094.1"/>
    <property type="molecule type" value="Genomic_DNA"/>
</dbReference>